<gene>
    <name evidence="3" type="ORF">GMA8713_04785</name>
</gene>
<protein>
    <submittedName>
        <fullName evidence="3">Putative Peptidoglycan domain protein</fullName>
    </submittedName>
</protein>
<dbReference type="SUPFAM" id="SSF53955">
    <property type="entry name" value="Lysozyme-like"/>
    <property type="match status" value="1"/>
</dbReference>
<keyword evidence="4" id="KW-1185">Reference proteome</keyword>
<dbReference type="Gene3D" id="1.20.141.10">
    <property type="entry name" value="Chitosanase, subunit A, domain 1"/>
    <property type="match status" value="1"/>
</dbReference>
<organism evidence="3 4">
    <name type="scientific">Grimontia marina</name>
    <dbReference type="NCBI Taxonomy" id="646534"/>
    <lineage>
        <taxon>Bacteria</taxon>
        <taxon>Pseudomonadati</taxon>
        <taxon>Pseudomonadota</taxon>
        <taxon>Gammaproteobacteria</taxon>
        <taxon>Vibrionales</taxon>
        <taxon>Vibrionaceae</taxon>
        <taxon>Grimontia</taxon>
    </lineage>
</organism>
<dbReference type="AlphaFoldDB" id="A0A128FKJ6"/>
<evidence type="ECO:0000313" key="3">
    <source>
        <dbReference type="EMBL" id="CZF86746.1"/>
    </source>
</evidence>
<dbReference type="CDD" id="cd13926">
    <property type="entry name" value="N-acetylmuramidase_GH108"/>
    <property type="match status" value="1"/>
</dbReference>
<dbReference type="InterPro" id="IPR018537">
    <property type="entry name" value="Peptidoglycan-bd_3"/>
</dbReference>
<sequence>MNTLSSNTPYSPSFCHAVHFVLEREGGYVNDPLDAGGETQFGISKRSYPEVDIAALTIDDAVAIYHRDFWLRAGCDKLPDKAAFMLFDAAVQHGKRNAVKQLQRAVGVMDDGQAGPKTIAATECAPPSVLVTRFSLERARFYARLVGRKPKQRRFLNGWFNRIDELALEAITLA</sequence>
<dbReference type="InterPro" id="IPR008565">
    <property type="entry name" value="TtsA-like_GH18_dom"/>
</dbReference>
<feature type="domain" description="TtsA-like Glycoside hydrolase family 108" evidence="1">
    <location>
        <begin position="19"/>
        <end position="94"/>
    </location>
</feature>
<dbReference type="Proteomes" id="UP000073601">
    <property type="component" value="Unassembled WGS sequence"/>
</dbReference>
<dbReference type="RefSeq" id="WP_062714877.1">
    <property type="nucleotide sequence ID" value="NZ_CAWRCI010000080.1"/>
</dbReference>
<name>A0A128FKJ6_9GAMM</name>
<evidence type="ECO:0000259" key="1">
    <source>
        <dbReference type="Pfam" id="PF05838"/>
    </source>
</evidence>
<dbReference type="OrthoDB" id="9815229at2"/>
<dbReference type="EMBL" id="FIZY01000080">
    <property type="protein sequence ID" value="CZF86746.1"/>
    <property type="molecule type" value="Genomic_DNA"/>
</dbReference>
<dbReference type="Pfam" id="PF09374">
    <property type="entry name" value="PG_binding_3"/>
    <property type="match status" value="1"/>
</dbReference>
<evidence type="ECO:0000313" key="4">
    <source>
        <dbReference type="Proteomes" id="UP000073601"/>
    </source>
</evidence>
<proteinExistence type="predicted"/>
<dbReference type="Pfam" id="PF05838">
    <property type="entry name" value="Glyco_hydro_108"/>
    <property type="match status" value="1"/>
</dbReference>
<evidence type="ECO:0000259" key="2">
    <source>
        <dbReference type="Pfam" id="PF09374"/>
    </source>
</evidence>
<accession>A0A128FKJ6</accession>
<reference evidence="4" key="1">
    <citation type="submission" date="2016-02" db="EMBL/GenBank/DDBJ databases">
        <authorList>
            <person name="Rodrigo-Torres Lidia"/>
            <person name="Arahal R.David."/>
        </authorList>
    </citation>
    <scope>NUCLEOTIDE SEQUENCE [LARGE SCALE GENOMIC DNA]</scope>
    <source>
        <strain evidence="4">CECT 8713</strain>
    </source>
</reference>
<dbReference type="InterPro" id="IPR023346">
    <property type="entry name" value="Lysozyme-like_dom_sf"/>
</dbReference>
<feature type="domain" description="Peptidoglycan binding" evidence="2">
    <location>
        <begin position="97"/>
        <end position="162"/>
    </location>
</feature>